<feature type="compositionally biased region" description="Basic residues" evidence="1">
    <location>
        <begin position="1"/>
        <end position="16"/>
    </location>
</feature>
<evidence type="ECO:0000313" key="2">
    <source>
        <dbReference type="EMBL" id="VAX19777.1"/>
    </source>
</evidence>
<sequence>MKRQRQQTPRRGKSPKRPQTGRFKTRGPAREPERQVDGKYMDLPMKTIEERKAAQLAKWRKELGIDDE</sequence>
<protein>
    <submittedName>
        <fullName evidence="2">Uncharacterized protein</fullName>
    </submittedName>
</protein>
<evidence type="ECO:0000256" key="1">
    <source>
        <dbReference type="SAM" id="MobiDB-lite"/>
    </source>
</evidence>
<feature type="region of interest" description="Disordered" evidence="1">
    <location>
        <begin position="1"/>
        <end position="37"/>
    </location>
</feature>
<reference evidence="2" key="1">
    <citation type="submission" date="2018-06" db="EMBL/GenBank/DDBJ databases">
        <authorList>
            <person name="Zhirakovskaya E."/>
        </authorList>
    </citation>
    <scope>NUCLEOTIDE SEQUENCE</scope>
</reference>
<gene>
    <name evidence="2" type="ORF">MNBD_NITROSPINAE01-1165</name>
</gene>
<dbReference type="AlphaFoldDB" id="A0A3B1CSX9"/>
<proteinExistence type="predicted"/>
<dbReference type="EMBL" id="UOGC01000094">
    <property type="protein sequence ID" value="VAX19777.1"/>
    <property type="molecule type" value="Genomic_DNA"/>
</dbReference>
<accession>A0A3B1CSX9</accession>
<organism evidence="2">
    <name type="scientific">hydrothermal vent metagenome</name>
    <dbReference type="NCBI Taxonomy" id="652676"/>
    <lineage>
        <taxon>unclassified sequences</taxon>
        <taxon>metagenomes</taxon>
        <taxon>ecological metagenomes</taxon>
    </lineage>
</organism>
<feature type="compositionally biased region" description="Basic and acidic residues" evidence="1">
    <location>
        <begin position="28"/>
        <end position="37"/>
    </location>
</feature>
<name>A0A3B1CSX9_9ZZZZ</name>